<evidence type="ECO:0000256" key="1">
    <source>
        <dbReference type="SAM" id="MobiDB-lite"/>
    </source>
</evidence>
<evidence type="ECO:0000313" key="3">
    <source>
        <dbReference type="EMBL" id="VDM76039.1"/>
    </source>
</evidence>
<feature type="compositionally biased region" description="Basic and acidic residues" evidence="1">
    <location>
        <begin position="202"/>
        <end position="216"/>
    </location>
</feature>
<dbReference type="EMBL" id="UYYB01096238">
    <property type="protein sequence ID" value="VDM76039.1"/>
    <property type="molecule type" value="Genomic_DNA"/>
</dbReference>
<proteinExistence type="predicted"/>
<feature type="transmembrane region" description="Helical" evidence="2">
    <location>
        <begin position="20"/>
        <end position="41"/>
    </location>
</feature>
<organism evidence="3 4">
    <name type="scientific">Strongylus vulgaris</name>
    <name type="common">Blood worm</name>
    <dbReference type="NCBI Taxonomy" id="40348"/>
    <lineage>
        <taxon>Eukaryota</taxon>
        <taxon>Metazoa</taxon>
        <taxon>Ecdysozoa</taxon>
        <taxon>Nematoda</taxon>
        <taxon>Chromadorea</taxon>
        <taxon>Rhabditida</taxon>
        <taxon>Rhabditina</taxon>
        <taxon>Rhabditomorpha</taxon>
        <taxon>Strongyloidea</taxon>
        <taxon>Strongylidae</taxon>
        <taxon>Strongylus</taxon>
    </lineage>
</organism>
<feature type="transmembrane region" description="Helical" evidence="2">
    <location>
        <begin position="62"/>
        <end position="83"/>
    </location>
</feature>
<keyword evidence="4" id="KW-1185">Reference proteome</keyword>
<evidence type="ECO:0000313" key="4">
    <source>
        <dbReference type="Proteomes" id="UP000270094"/>
    </source>
</evidence>
<reference evidence="3 4" key="1">
    <citation type="submission" date="2018-11" db="EMBL/GenBank/DDBJ databases">
        <authorList>
            <consortium name="Pathogen Informatics"/>
        </authorList>
    </citation>
    <scope>NUCLEOTIDE SEQUENCE [LARGE SCALE GENOMIC DNA]</scope>
</reference>
<protein>
    <submittedName>
        <fullName evidence="3">Uncharacterized protein</fullName>
    </submittedName>
</protein>
<keyword evidence="2" id="KW-0812">Transmembrane</keyword>
<evidence type="ECO:0000256" key="2">
    <source>
        <dbReference type="SAM" id="Phobius"/>
    </source>
</evidence>
<gene>
    <name evidence="3" type="ORF">SVUK_LOCUS11037</name>
</gene>
<sequence length="216" mass="24639">MGQVEDTCSILLALRDRDLAFCLITLLIVLHSTSVTILTISARRQSHKMNSLAYMTISLKDVSIIETVIWLCSLLFSGCFIVYRHVVSDNCEEVMHIISSRIVFHNFAACYSLSSSFVDYLNDLYRFVFPMRDAAVRAYPCLRTILPEYAMVPPPPVPRRFQTKPCMFSHLFLSYFVTSEPINGHYLKSVGPPTSTFSDGYTAREGRSRRNKLSDR</sequence>
<dbReference type="AlphaFoldDB" id="A0A3P7J809"/>
<dbReference type="Proteomes" id="UP000270094">
    <property type="component" value="Unassembled WGS sequence"/>
</dbReference>
<feature type="region of interest" description="Disordered" evidence="1">
    <location>
        <begin position="197"/>
        <end position="216"/>
    </location>
</feature>
<keyword evidence="2" id="KW-1133">Transmembrane helix</keyword>
<name>A0A3P7J809_STRVU</name>
<dbReference type="OrthoDB" id="5801935at2759"/>
<accession>A0A3P7J809</accession>
<keyword evidence="2" id="KW-0472">Membrane</keyword>